<sequence>MDDALTLLTCFTRATYWNESRPPSIKNSSAWGMRLKKHRVAWRNSETKKKGLFIARVMQRSGTNPSDSCKWMSALLFFSRRGAMLP</sequence>
<dbReference type="Proteomes" id="UP001162811">
    <property type="component" value="Unassembled WGS sequence"/>
</dbReference>
<protein>
    <submittedName>
        <fullName evidence="1">Uncharacterized protein</fullName>
    </submittedName>
</protein>
<evidence type="ECO:0000313" key="2">
    <source>
        <dbReference type="Proteomes" id="UP001162811"/>
    </source>
</evidence>
<gene>
    <name evidence="1" type="ORF">NG900_04720</name>
</gene>
<comment type="caution">
    <text evidence="1">The sequence shown here is derived from an EMBL/GenBank/DDBJ whole genome shotgun (WGS) entry which is preliminary data.</text>
</comment>
<dbReference type="EMBL" id="JAMXHT010000002">
    <property type="protein sequence ID" value="MCO5397502.1"/>
    <property type="molecule type" value="Genomic_DNA"/>
</dbReference>
<name>A0ABT1AHC7_9RALS</name>
<reference evidence="1" key="2">
    <citation type="journal article" date="2023" name="Front. Microbiol.">
        <title>Ralstonia chuxiongensis sp. nov., Ralstonia mojiangensis sp. nov., and Ralstonia soli sp. nov., isolated from tobacco fields, are three novel species in the family Burkholderiaceae.</title>
        <authorList>
            <person name="Lu C.H."/>
            <person name="Zhang Y.Y."/>
            <person name="Jiang N."/>
            <person name="Chen W."/>
            <person name="Shao X."/>
            <person name="Zhao Z.M."/>
            <person name="Lu W.L."/>
            <person name="Hu X."/>
            <person name="Xi Y.X."/>
            <person name="Zou S.Y."/>
            <person name="Wei Q.J."/>
            <person name="Lin Z.L."/>
            <person name="Gong L."/>
            <person name="Gai X.T."/>
            <person name="Zhang L.Q."/>
            <person name="Li J.Y."/>
            <person name="Jin Y."/>
            <person name="Xia Z.Y."/>
        </authorList>
    </citation>
    <scope>NUCLEOTIDE SEQUENCE</scope>
    <source>
        <strain evidence="1">21MJYT02-11</strain>
    </source>
</reference>
<keyword evidence="2" id="KW-1185">Reference proteome</keyword>
<reference evidence="1" key="1">
    <citation type="submission" date="2022-06" db="EMBL/GenBank/DDBJ databases">
        <authorList>
            <person name="Lu C.-H."/>
        </authorList>
    </citation>
    <scope>NUCLEOTIDE SEQUENCE</scope>
    <source>
        <strain evidence="1">21MJYT02-11</strain>
    </source>
</reference>
<organism evidence="1 2">
    <name type="scientific">Ralstonia soli</name>
    <dbReference type="NCBI Taxonomy" id="2953896"/>
    <lineage>
        <taxon>Bacteria</taxon>
        <taxon>Pseudomonadati</taxon>
        <taxon>Pseudomonadota</taxon>
        <taxon>Betaproteobacteria</taxon>
        <taxon>Burkholderiales</taxon>
        <taxon>Burkholderiaceae</taxon>
        <taxon>Ralstonia</taxon>
    </lineage>
</organism>
<dbReference type="RefSeq" id="WP_252677264.1">
    <property type="nucleotide sequence ID" value="NZ_JAMXHT010000002.1"/>
</dbReference>
<proteinExistence type="predicted"/>
<evidence type="ECO:0000313" key="1">
    <source>
        <dbReference type="EMBL" id="MCO5397502.1"/>
    </source>
</evidence>
<accession>A0ABT1AHC7</accession>